<evidence type="ECO:0000313" key="3">
    <source>
        <dbReference type="Proteomes" id="UP000187012"/>
    </source>
</evidence>
<dbReference type="EMBL" id="CYGX02000014">
    <property type="protein sequence ID" value="SIT38147.1"/>
    <property type="molecule type" value="Genomic_DNA"/>
</dbReference>
<keyword evidence="3" id="KW-1185">Reference proteome</keyword>
<protein>
    <submittedName>
        <fullName evidence="2">Uncharacterized protein</fullName>
    </submittedName>
</protein>
<gene>
    <name evidence="2" type="ORF">BN2475_140026</name>
</gene>
<feature type="region of interest" description="Disordered" evidence="1">
    <location>
        <begin position="41"/>
        <end position="68"/>
    </location>
</feature>
<dbReference type="AlphaFoldDB" id="A0A1N7RSP2"/>
<evidence type="ECO:0000256" key="1">
    <source>
        <dbReference type="SAM" id="MobiDB-lite"/>
    </source>
</evidence>
<dbReference type="Proteomes" id="UP000187012">
    <property type="component" value="Unassembled WGS sequence"/>
</dbReference>
<accession>A0A1N7RSP2</accession>
<evidence type="ECO:0000313" key="2">
    <source>
        <dbReference type="EMBL" id="SIT38147.1"/>
    </source>
</evidence>
<sequence>MRLPIPPPGHVFKLDRYFSGLIQRVNPYFKQTSLYQPPGWLGQRSDASLPDRHPASQGTRLVATHESD</sequence>
<organism evidence="2 3">
    <name type="scientific">Paraburkholderia ribeironis</name>
    <dbReference type="NCBI Taxonomy" id="1247936"/>
    <lineage>
        <taxon>Bacteria</taxon>
        <taxon>Pseudomonadati</taxon>
        <taxon>Pseudomonadota</taxon>
        <taxon>Betaproteobacteria</taxon>
        <taxon>Burkholderiales</taxon>
        <taxon>Burkholderiaceae</taxon>
        <taxon>Paraburkholderia</taxon>
    </lineage>
</organism>
<reference evidence="2 3" key="1">
    <citation type="submission" date="2016-12" db="EMBL/GenBank/DDBJ databases">
        <authorList>
            <person name="Song W.-J."/>
            <person name="Kurnit D.M."/>
        </authorList>
    </citation>
    <scope>NUCLEOTIDE SEQUENCE [LARGE SCALE GENOMIC DNA]</scope>
    <source>
        <strain evidence="2 3">STM7296</strain>
    </source>
</reference>
<name>A0A1N7RSP2_9BURK</name>
<proteinExistence type="predicted"/>